<keyword evidence="7" id="KW-1185">Reference proteome</keyword>
<dbReference type="PANTHER" id="PTHR10394">
    <property type="entry name" value="40S RIBOSOMAL PROTEIN S8"/>
    <property type="match status" value="1"/>
</dbReference>
<accession>A0A8C1HC15</accession>
<keyword evidence="2" id="KW-0689">Ribosomal protein</keyword>
<sequence length="213" mass="24693">MSVHLFVFFKSVLLRYLQGSLALKRRKTGGERKPYHRKRKYELVRPPANTKVRDWLTTVPVIFSARDSGNFTWGSECCTRKTRTIDVLYIASNNELVRTKTLVKSCIVLVDSTLFRQWYEAHYAIPLGHKKGAMLTPEEELLNKKWSMTVQKKTDRRRKKSKISSLLEEQFLQGRLLSCIAPRPGYCGRAGGHILEGKELEFHLRKIRAKKGK</sequence>
<dbReference type="Proteomes" id="UP000694427">
    <property type="component" value="Unplaced"/>
</dbReference>
<proteinExistence type="inferred from homology"/>
<keyword evidence="3" id="KW-0687">Ribonucleoprotein</keyword>
<evidence type="ECO:0000313" key="6">
    <source>
        <dbReference type="Ensembl" id="ENSCCRP00010035585.1"/>
    </source>
</evidence>
<dbReference type="Ensembl" id="ENSCCRT00010039071.1">
    <property type="protein sequence ID" value="ENSCCRP00010035585.1"/>
    <property type="gene ID" value="ENSCCRG00010015175.1"/>
</dbReference>
<comment type="similarity">
    <text evidence="1">Belongs to the eukaryotic ribosomal protein eS8 family.</text>
</comment>
<evidence type="ECO:0000256" key="5">
    <source>
        <dbReference type="ARBA" id="ARBA00035409"/>
    </source>
</evidence>
<evidence type="ECO:0000256" key="1">
    <source>
        <dbReference type="ARBA" id="ARBA00005257"/>
    </source>
</evidence>
<dbReference type="FunFam" id="1.10.168.20:FF:000001">
    <property type="entry name" value="40S ribosomal protein S8"/>
    <property type="match status" value="1"/>
</dbReference>
<dbReference type="AlphaFoldDB" id="A0A8C1HC15"/>
<evidence type="ECO:0000256" key="4">
    <source>
        <dbReference type="ARBA" id="ARBA00035277"/>
    </source>
</evidence>
<protein>
    <recommendedName>
        <fullName evidence="4">Small ribosomal subunit protein eS8</fullName>
    </recommendedName>
    <alternativeName>
        <fullName evidence="5">40S ribosomal protein S8</fullName>
    </alternativeName>
</protein>
<dbReference type="GO" id="GO:1990904">
    <property type="term" value="C:ribonucleoprotein complex"/>
    <property type="evidence" value="ECO:0007669"/>
    <property type="project" value="UniProtKB-KW"/>
</dbReference>
<organism evidence="6 7">
    <name type="scientific">Cyprinus carpio</name>
    <name type="common">Common carp</name>
    <dbReference type="NCBI Taxonomy" id="7962"/>
    <lineage>
        <taxon>Eukaryota</taxon>
        <taxon>Metazoa</taxon>
        <taxon>Chordata</taxon>
        <taxon>Craniata</taxon>
        <taxon>Vertebrata</taxon>
        <taxon>Euteleostomi</taxon>
        <taxon>Actinopterygii</taxon>
        <taxon>Neopterygii</taxon>
        <taxon>Teleostei</taxon>
        <taxon>Ostariophysi</taxon>
        <taxon>Cypriniformes</taxon>
        <taxon>Cyprinidae</taxon>
        <taxon>Cyprininae</taxon>
        <taxon>Cyprinus</taxon>
    </lineage>
</organism>
<dbReference type="Gene3D" id="1.10.168.20">
    <property type="entry name" value="Ribosomal protein S8e, subdomain"/>
    <property type="match status" value="1"/>
</dbReference>
<dbReference type="InterPro" id="IPR042563">
    <property type="entry name" value="Ribosomal_protein_eS8_euk"/>
</dbReference>
<reference evidence="6" key="2">
    <citation type="submission" date="2025-09" db="UniProtKB">
        <authorList>
            <consortium name="Ensembl"/>
        </authorList>
    </citation>
    <scope>IDENTIFICATION</scope>
</reference>
<evidence type="ECO:0000313" key="7">
    <source>
        <dbReference type="Proteomes" id="UP000694427"/>
    </source>
</evidence>
<name>A0A8C1HC15_CYPCA</name>
<dbReference type="GO" id="GO:0005840">
    <property type="term" value="C:ribosome"/>
    <property type="evidence" value="ECO:0007669"/>
    <property type="project" value="UniProtKB-KW"/>
</dbReference>
<dbReference type="InterPro" id="IPR001047">
    <property type="entry name" value="Ribosomal_eS8"/>
</dbReference>
<dbReference type="GO" id="GO:0003735">
    <property type="term" value="F:structural constituent of ribosome"/>
    <property type="evidence" value="ECO:0007669"/>
    <property type="project" value="InterPro"/>
</dbReference>
<evidence type="ECO:0000256" key="2">
    <source>
        <dbReference type="ARBA" id="ARBA00022980"/>
    </source>
</evidence>
<dbReference type="Pfam" id="PF01201">
    <property type="entry name" value="Ribosomal_S8e"/>
    <property type="match status" value="1"/>
</dbReference>
<dbReference type="Gene3D" id="3.10.290.70">
    <property type="match status" value="1"/>
</dbReference>
<dbReference type="GO" id="GO:0006412">
    <property type="term" value="P:translation"/>
    <property type="evidence" value="ECO:0007669"/>
    <property type="project" value="InterPro"/>
</dbReference>
<dbReference type="InterPro" id="IPR022309">
    <property type="entry name" value="Ribosomal_Se8/biogenesis_NSA2"/>
</dbReference>
<reference evidence="6" key="1">
    <citation type="submission" date="2025-08" db="UniProtKB">
        <authorList>
            <consortium name="Ensembl"/>
        </authorList>
    </citation>
    <scope>IDENTIFICATION</scope>
</reference>
<dbReference type="CDD" id="cd11380">
    <property type="entry name" value="Ribosomal_S8e_like"/>
    <property type="match status" value="1"/>
</dbReference>
<evidence type="ECO:0000256" key="3">
    <source>
        <dbReference type="ARBA" id="ARBA00023274"/>
    </source>
</evidence>